<feature type="region of interest" description="Disordered" evidence="1">
    <location>
        <begin position="286"/>
        <end position="305"/>
    </location>
</feature>
<dbReference type="RefSeq" id="XP_004358628.1">
    <property type="nucleotide sequence ID" value="XM_004358571.1"/>
</dbReference>
<feature type="compositionally biased region" description="Low complexity" evidence="1">
    <location>
        <begin position="289"/>
        <end position="305"/>
    </location>
</feature>
<evidence type="ECO:0000256" key="2">
    <source>
        <dbReference type="SAM" id="Phobius"/>
    </source>
</evidence>
<evidence type="ECO:0000313" key="4">
    <source>
        <dbReference type="Proteomes" id="UP000007797"/>
    </source>
</evidence>
<evidence type="ECO:0000256" key="1">
    <source>
        <dbReference type="SAM" id="MobiDB-lite"/>
    </source>
</evidence>
<feature type="transmembrane region" description="Helical" evidence="2">
    <location>
        <begin position="195"/>
        <end position="214"/>
    </location>
</feature>
<feature type="transmembrane region" description="Helical" evidence="2">
    <location>
        <begin position="50"/>
        <end position="72"/>
    </location>
</feature>
<keyword evidence="2" id="KW-1133">Transmembrane helix</keyword>
<dbReference type="GeneID" id="14873947"/>
<dbReference type="OrthoDB" id="10615661at2759"/>
<evidence type="ECO:0000313" key="3">
    <source>
        <dbReference type="EMBL" id="EGG20778.1"/>
    </source>
</evidence>
<proteinExistence type="predicted"/>
<feature type="transmembrane region" description="Helical" evidence="2">
    <location>
        <begin position="154"/>
        <end position="175"/>
    </location>
</feature>
<feature type="transmembrane region" description="Helical" evidence="2">
    <location>
        <begin position="226"/>
        <end position="251"/>
    </location>
</feature>
<feature type="transmembrane region" description="Helical" evidence="2">
    <location>
        <begin position="110"/>
        <end position="134"/>
    </location>
</feature>
<reference evidence="4" key="1">
    <citation type="journal article" date="2011" name="Genome Res.">
        <title>Phylogeny-wide analysis of social amoeba genomes highlights ancient origins for complex intercellular communication.</title>
        <authorList>
            <person name="Heidel A.J."/>
            <person name="Lawal H.M."/>
            <person name="Felder M."/>
            <person name="Schilde C."/>
            <person name="Helps N.R."/>
            <person name="Tunggal B."/>
            <person name="Rivero F."/>
            <person name="John U."/>
            <person name="Schleicher M."/>
            <person name="Eichinger L."/>
            <person name="Platzer M."/>
            <person name="Noegel A.A."/>
            <person name="Schaap P."/>
            <person name="Gloeckner G."/>
        </authorList>
    </citation>
    <scope>NUCLEOTIDE SEQUENCE [LARGE SCALE GENOMIC DNA]</scope>
    <source>
        <strain evidence="4">SH3</strain>
    </source>
</reference>
<accession>F4PSY9</accession>
<dbReference type="AlphaFoldDB" id="F4PSY9"/>
<protein>
    <submittedName>
        <fullName evidence="3">Uncharacterized protein</fullName>
    </submittedName>
</protein>
<dbReference type="KEGG" id="dfa:DFA_00643"/>
<dbReference type="Proteomes" id="UP000007797">
    <property type="component" value="Unassembled WGS sequence"/>
</dbReference>
<name>F4PSY9_CACFS</name>
<keyword evidence="2" id="KW-0472">Membrane</keyword>
<dbReference type="OMA" id="ITHIICC"/>
<feature type="transmembrane region" description="Helical" evidence="2">
    <location>
        <begin position="78"/>
        <end position="98"/>
    </location>
</feature>
<sequence length="349" mass="39562">MLEPKNYDDERLLSTQLLLAFHSVVFLLSAIRTIVVILREKTLCKLNQITHIICCAGILPTLNQVQYVPYIFEKYGELTILLSFLMILLFWINSLYEGDPIYKIIKHPKFFAGVVILSVSIETVCMVVDLYCAYNPNNTIITAEQNATLIRLYSSYRSIMLVLMCFGFSFVGYLIHRKAKRLSSRNVNRFRRTGLIIGMTFLTTSLLNVLFDIVDSSYPTDSRVPIIFLVLGSSCYGIMVLENLFFIFRFARHQESNLSKSTSHISLGSIRTIRKDGSAGELSISVNSQQQQQQQQQQVPTLTSSQSTVTRSFSSLSSVANISDSNLAHFKSEKTRKILDRAKGETNDE</sequence>
<gene>
    <name evidence="3" type="ORF">DFA_00643</name>
</gene>
<keyword evidence="2" id="KW-0812">Transmembrane</keyword>
<keyword evidence="4" id="KW-1185">Reference proteome</keyword>
<dbReference type="EMBL" id="GL883010">
    <property type="protein sequence ID" value="EGG20778.1"/>
    <property type="molecule type" value="Genomic_DNA"/>
</dbReference>
<organism evidence="3 4">
    <name type="scientific">Cavenderia fasciculata</name>
    <name type="common">Slime mold</name>
    <name type="synonym">Dictyostelium fasciculatum</name>
    <dbReference type="NCBI Taxonomy" id="261658"/>
    <lineage>
        <taxon>Eukaryota</taxon>
        <taxon>Amoebozoa</taxon>
        <taxon>Evosea</taxon>
        <taxon>Eumycetozoa</taxon>
        <taxon>Dictyostelia</taxon>
        <taxon>Acytosteliales</taxon>
        <taxon>Cavenderiaceae</taxon>
        <taxon>Cavenderia</taxon>
    </lineage>
</organism>
<feature type="transmembrane region" description="Helical" evidence="2">
    <location>
        <begin position="20"/>
        <end position="38"/>
    </location>
</feature>